<dbReference type="InterPro" id="IPR011057">
    <property type="entry name" value="Mss4-like_sf"/>
</dbReference>
<dbReference type="EMBL" id="KB822713">
    <property type="protein sequence ID" value="ETN44982.1"/>
    <property type="molecule type" value="Genomic_DNA"/>
</dbReference>
<dbReference type="AlphaFoldDB" id="W2S8I6"/>
<reference evidence="2 3" key="1">
    <citation type="submission" date="2013-03" db="EMBL/GenBank/DDBJ databases">
        <title>The Genome Sequence of Phialophora europaea CBS 101466.</title>
        <authorList>
            <consortium name="The Broad Institute Genomics Platform"/>
            <person name="Cuomo C."/>
            <person name="de Hoog S."/>
            <person name="Gorbushina A."/>
            <person name="Walker B."/>
            <person name="Young S.K."/>
            <person name="Zeng Q."/>
            <person name="Gargeya S."/>
            <person name="Fitzgerald M."/>
            <person name="Haas B."/>
            <person name="Abouelleil A."/>
            <person name="Allen A.W."/>
            <person name="Alvarado L."/>
            <person name="Arachchi H.M."/>
            <person name="Berlin A.M."/>
            <person name="Chapman S.B."/>
            <person name="Gainer-Dewar J."/>
            <person name="Goldberg J."/>
            <person name="Griggs A."/>
            <person name="Gujja S."/>
            <person name="Hansen M."/>
            <person name="Howarth C."/>
            <person name="Imamovic A."/>
            <person name="Ireland A."/>
            <person name="Larimer J."/>
            <person name="McCowan C."/>
            <person name="Murphy C."/>
            <person name="Pearson M."/>
            <person name="Poon T.W."/>
            <person name="Priest M."/>
            <person name="Roberts A."/>
            <person name="Saif S."/>
            <person name="Shea T."/>
            <person name="Sisk P."/>
            <person name="Sykes S."/>
            <person name="Wortman J."/>
            <person name="Nusbaum C."/>
            <person name="Birren B."/>
        </authorList>
    </citation>
    <scope>NUCLEOTIDE SEQUENCE [LARGE SCALE GENOMIC DNA]</scope>
    <source>
        <strain evidence="2 3">CBS 101466</strain>
    </source>
</reference>
<sequence>MAFLPSTPLTLTGGCHCGAARYTIAIPALADRPRIPNALPTPTSATSSIPATFPIVTLDHCATCRHTTGAIVTCWFIVPPSWLTWSITTKSGSVLANQPTVAVVGPRHDTSPPPAKNSTNDENETYVQQYAASPRALRSFCGRCGTNLTYYNLDRHDTPAAFVDVTVGSLDDGSLAVVRPERHGWWDSGFGWIREMLRFGTGEWVIRNPTGDPGRRVGDVEGNGEGKDGAWLEGVRMSDSV</sequence>
<evidence type="ECO:0000256" key="1">
    <source>
        <dbReference type="SAM" id="MobiDB-lite"/>
    </source>
</evidence>
<dbReference type="PANTHER" id="PTHR33337:SF40">
    <property type="entry name" value="CENP-V_GFA DOMAIN-CONTAINING PROTEIN-RELATED"/>
    <property type="match status" value="1"/>
</dbReference>
<organism evidence="2 3">
    <name type="scientific">Cyphellophora europaea (strain CBS 101466)</name>
    <name type="common">Phialophora europaea</name>
    <dbReference type="NCBI Taxonomy" id="1220924"/>
    <lineage>
        <taxon>Eukaryota</taxon>
        <taxon>Fungi</taxon>
        <taxon>Dikarya</taxon>
        <taxon>Ascomycota</taxon>
        <taxon>Pezizomycotina</taxon>
        <taxon>Eurotiomycetes</taxon>
        <taxon>Chaetothyriomycetidae</taxon>
        <taxon>Chaetothyriales</taxon>
        <taxon>Cyphellophoraceae</taxon>
        <taxon>Cyphellophora</taxon>
    </lineage>
</organism>
<dbReference type="OrthoDB" id="6329284at2759"/>
<evidence type="ECO:0000313" key="2">
    <source>
        <dbReference type="EMBL" id="ETN44982.1"/>
    </source>
</evidence>
<dbReference type="GeneID" id="19977197"/>
<proteinExistence type="predicted"/>
<dbReference type="VEuPathDB" id="FungiDB:HMPREF1541_09858"/>
<dbReference type="eggNOG" id="ENOG502SQVB">
    <property type="taxonomic scope" value="Eukaryota"/>
</dbReference>
<dbReference type="RefSeq" id="XP_008712752.1">
    <property type="nucleotide sequence ID" value="XM_008714530.1"/>
</dbReference>
<dbReference type="Proteomes" id="UP000030752">
    <property type="component" value="Unassembled WGS sequence"/>
</dbReference>
<dbReference type="Gene3D" id="3.90.1590.10">
    <property type="entry name" value="glutathione-dependent formaldehyde- activating enzyme (gfa)"/>
    <property type="match status" value="1"/>
</dbReference>
<dbReference type="InParanoid" id="W2S8I6"/>
<dbReference type="HOGENOM" id="CLU_088625_0_0_1"/>
<dbReference type="SUPFAM" id="SSF51316">
    <property type="entry name" value="Mss4-like"/>
    <property type="match status" value="2"/>
</dbReference>
<evidence type="ECO:0000313" key="3">
    <source>
        <dbReference type="Proteomes" id="UP000030752"/>
    </source>
</evidence>
<dbReference type="STRING" id="1220924.W2S8I6"/>
<keyword evidence="3" id="KW-1185">Reference proteome</keyword>
<name>W2S8I6_CYPE1</name>
<gene>
    <name evidence="2" type="ORF">HMPREF1541_09858</name>
</gene>
<feature type="region of interest" description="Disordered" evidence="1">
    <location>
        <begin position="103"/>
        <end position="122"/>
    </location>
</feature>
<protein>
    <submittedName>
        <fullName evidence="2">Uncharacterized protein</fullName>
    </submittedName>
</protein>
<accession>W2S8I6</accession>
<dbReference type="PANTHER" id="PTHR33337">
    <property type="entry name" value="GFA DOMAIN-CONTAINING PROTEIN"/>
    <property type="match status" value="1"/>
</dbReference>